<evidence type="ECO:0000256" key="1">
    <source>
        <dbReference type="ARBA" id="ARBA00012513"/>
    </source>
</evidence>
<keyword evidence="5" id="KW-0418">Kinase</keyword>
<gene>
    <name evidence="8" type="ORF">BKA05_003448</name>
</gene>
<dbReference type="InterPro" id="IPR030665">
    <property type="entry name" value="KaiC"/>
</dbReference>
<dbReference type="PANTHER" id="PTHR42926:SF1">
    <property type="entry name" value="CIRCADIAN CLOCK OSCILLATOR PROTEIN KAIC 1"/>
    <property type="match status" value="1"/>
</dbReference>
<keyword evidence="9" id="KW-1185">Reference proteome</keyword>
<dbReference type="InterPro" id="IPR013503">
    <property type="entry name" value="Circadian_KaiC_bact"/>
</dbReference>
<comment type="caution">
    <text evidence="8">The sequence shown here is derived from an EMBL/GenBank/DDBJ whole genome shotgun (WGS) entry which is preliminary data.</text>
</comment>
<proteinExistence type="predicted"/>
<dbReference type="EC" id="2.7.11.1" evidence="1"/>
<dbReference type="Pfam" id="PF06745">
    <property type="entry name" value="ATPase"/>
    <property type="match status" value="2"/>
</dbReference>
<accession>A0A7Z0C491</accession>
<dbReference type="InterPro" id="IPR051347">
    <property type="entry name" value="Circadian_clock_KaiC-rel"/>
</dbReference>
<evidence type="ECO:0000259" key="7">
    <source>
        <dbReference type="PROSITE" id="PS51146"/>
    </source>
</evidence>
<dbReference type="GO" id="GO:0016787">
    <property type="term" value="F:hydrolase activity"/>
    <property type="evidence" value="ECO:0007669"/>
    <property type="project" value="UniProtKB-KW"/>
</dbReference>
<dbReference type="GO" id="GO:0000287">
    <property type="term" value="F:magnesium ion binding"/>
    <property type="evidence" value="ECO:0007669"/>
    <property type="project" value="InterPro"/>
</dbReference>
<dbReference type="NCBIfam" id="NF006799">
    <property type="entry name" value="PRK09302.1"/>
    <property type="match status" value="1"/>
</dbReference>
<dbReference type="GO" id="GO:0004674">
    <property type="term" value="F:protein serine/threonine kinase activity"/>
    <property type="evidence" value="ECO:0007669"/>
    <property type="project" value="UniProtKB-EC"/>
</dbReference>
<dbReference type="PIRSF" id="PIRSF039117">
    <property type="entry name" value="KaiC"/>
    <property type="match status" value="1"/>
</dbReference>
<dbReference type="AlphaFoldDB" id="A0A7Z0C491"/>
<dbReference type="RefSeq" id="WP_218842441.1">
    <property type="nucleotide sequence ID" value="NZ_BAAAPP010000011.1"/>
</dbReference>
<dbReference type="InterPro" id="IPR014774">
    <property type="entry name" value="KaiC-like_dom"/>
</dbReference>
<keyword evidence="6" id="KW-0378">Hydrolase</keyword>
<dbReference type="PANTHER" id="PTHR42926">
    <property type="match status" value="1"/>
</dbReference>
<name>A0A7Z0C491_9ACTN</name>
<keyword evidence="2" id="KW-0597">Phosphoprotein</keyword>
<dbReference type="EMBL" id="JACBZI010000001">
    <property type="protein sequence ID" value="NYI11933.1"/>
    <property type="molecule type" value="Genomic_DNA"/>
</dbReference>
<dbReference type="GO" id="GO:0005524">
    <property type="term" value="F:ATP binding"/>
    <property type="evidence" value="ECO:0007669"/>
    <property type="project" value="InterPro"/>
</dbReference>
<dbReference type="GO" id="GO:0003677">
    <property type="term" value="F:DNA binding"/>
    <property type="evidence" value="ECO:0007669"/>
    <property type="project" value="InterPro"/>
</dbReference>
<dbReference type="GO" id="GO:0042752">
    <property type="term" value="P:regulation of circadian rhythm"/>
    <property type="evidence" value="ECO:0007669"/>
    <property type="project" value="InterPro"/>
</dbReference>
<dbReference type="InterPro" id="IPR010624">
    <property type="entry name" value="KaiC_dom"/>
</dbReference>
<keyword evidence="4" id="KW-0677">Repeat</keyword>
<evidence type="ECO:0000313" key="9">
    <source>
        <dbReference type="Proteomes" id="UP000537326"/>
    </source>
</evidence>
<protein>
    <recommendedName>
        <fullName evidence="1">non-specific serine/threonine protein kinase</fullName>
        <ecNumber evidence="1">2.7.11.1</ecNumber>
    </recommendedName>
</protein>
<evidence type="ECO:0000256" key="2">
    <source>
        <dbReference type="ARBA" id="ARBA00022553"/>
    </source>
</evidence>
<evidence type="ECO:0000256" key="5">
    <source>
        <dbReference type="ARBA" id="ARBA00022777"/>
    </source>
</evidence>
<sequence length="504" mass="55710">MSLTQIQRMPTGCPGLDHVLAGGFPTGRSTLLSGTAGSGKTVLALQFLHDGVRDYDQRGVFLTFEERPEQLRANAASLGFDIAGMEEQGTWAFVDASYHPDRDEQQVGPFDFGALLLRLRHAVESVGATRVALDSVGAVFTRYQDATVVRRELMRVTDLLRELGVTAIVTSERAEEYGQIGRHGVEEFVCDNVLVLRNALEQETRRRTIEVLKMRGVDHLTGEFPFTIVPQSGIVVITLENTALNAPSADERIHSGLDELDDMCNGGMFRDSINLVSGATGTGKTLLVSEFTRGGASRGERSLIFSFEESRSQLFRNAAGWGMDFADLESQGLVRVEAAYPEMSSLEDHLVRIKRVVEEYQPHRIAIDSLSALERIAPERSYREFLIGLTAYIKHCQIAALLTSSARNLLGATSVTDAHISTLTDMIMLLRYVEIGGAVRRGFMVLKLRGSTHDKQIHEFVIDSNGMSIRAPFRDVTGILAGSPQRVAVLEEEYDDMRYMFNGD</sequence>
<evidence type="ECO:0000313" key="8">
    <source>
        <dbReference type="EMBL" id="NYI11933.1"/>
    </source>
</evidence>
<reference evidence="8 9" key="1">
    <citation type="submission" date="2020-07" db="EMBL/GenBank/DDBJ databases">
        <title>Sequencing the genomes of 1000 actinobacteria strains.</title>
        <authorList>
            <person name="Klenk H.-P."/>
        </authorList>
    </citation>
    <scope>NUCLEOTIDE SEQUENCE [LARGE SCALE GENOMIC DNA]</scope>
    <source>
        <strain evidence="8 9">DSM 18248</strain>
    </source>
</reference>
<dbReference type="PROSITE" id="PS51146">
    <property type="entry name" value="KAIC"/>
    <property type="match status" value="2"/>
</dbReference>
<feature type="domain" description="KaiC" evidence="7">
    <location>
        <begin position="7"/>
        <end position="250"/>
    </location>
</feature>
<dbReference type="Gene3D" id="3.40.50.300">
    <property type="entry name" value="P-loop containing nucleotide triphosphate hydrolases"/>
    <property type="match status" value="2"/>
</dbReference>
<organism evidence="8 9">
    <name type="scientific">Nocardioides marinus</name>
    <dbReference type="NCBI Taxonomy" id="374514"/>
    <lineage>
        <taxon>Bacteria</taxon>
        <taxon>Bacillati</taxon>
        <taxon>Actinomycetota</taxon>
        <taxon>Actinomycetes</taxon>
        <taxon>Propionibacteriales</taxon>
        <taxon>Nocardioidaceae</taxon>
        <taxon>Nocardioides</taxon>
    </lineage>
</organism>
<evidence type="ECO:0000256" key="6">
    <source>
        <dbReference type="ARBA" id="ARBA00022801"/>
    </source>
</evidence>
<dbReference type="SUPFAM" id="SSF52540">
    <property type="entry name" value="P-loop containing nucleoside triphosphate hydrolases"/>
    <property type="match status" value="2"/>
</dbReference>
<evidence type="ECO:0000256" key="3">
    <source>
        <dbReference type="ARBA" id="ARBA00022679"/>
    </source>
</evidence>
<dbReference type="PRINTS" id="PR01874">
    <property type="entry name" value="DNAREPAIRADA"/>
</dbReference>
<evidence type="ECO:0000256" key="4">
    <source>
        <dbReference type="ARBA" id="ARBA00022737"/>
    </source>
</evidence>
<keyword evidence="3" id="KW-0808">Transferase</keyword>
<dbReference type="NCBIfam" id="TIGR02655">
    <property type="entry name" value="circ_KaiC"/>
    <property type="match status" value="1"/>
</dbReference>
<dbReference type="GO" id="GO:0006355">
    <property type="term" value="P:regulation of DNA-templated transcription"/>
    <property type="evidence" value="ECO:0007669"/>
    <property type="project" value="InterPro"/>
</dbReference>
<dbReference type="Proteomes" id="UP000537326">
    <property type="component" value="Unassembled WGS sequence"/>
</dbReference>
<feature type="domain" description="KaiC" evidence="7">
    <location>
        <begin position="251"/>
        <end position="483"/>
    </location>
</feature>
<dbReference type="InterPro" id="IPR027417">
    <property type="entry name" value="P-loop_NTPase"/>
</dbReference>